<dbReference type="EMBL" id="CP000432">
    <property type="protein sequence ID" value="ABG99423.1"/>
    <property type="molecule type" value="Genomic_DNA"/>
</dbReference>
<evidence type="ECO:0000313" key="2">
    <source>
        <dbReference type="EMBL" id="ABG99423.1"/>
    </source>
</evidence>
<organism evidence="2 3">
    <name type="scientific">Rhodococcus jostii (strain RHA1)</name>
    <dbReference type="NCBI Taxonomy" id="101510"/>
    <lineage>
        <taxon>Bacteria</taxon>
        <taxon>Bacillati</taxon>
        <taxon>Actinomycetota</taxon>
        <taxon>Actinomycetes</taxon>
        <taxon>Mycobacteriales</taxon>
        <taxon>Nocardiaceae</taxon>
        <taxon>Rhodococcus</taxon>
    </lineage>
</organism>
<accession>Q0RZ63</accession>
<dbReference type="KEGG" id="rha:RHA1_ro08379"/>
<gene>
    <name evidence="2" type="ordered locus">RHA1_ro08379</name>
</gene>
<evidence type="ECO:0000256" key="1">
    <source>
        <dbReference type="SAM" id="MobiDB-lite"/>
    </source>
</evidence>
<reference evidence="3" key="1">
    <citation type="journal article" date="2006" name="Proc. Natl. Acad. Sci. U.S.A.">
        <title>The complete genome of Rhodococcus sp. RHA1 provides insights into a catabolic powerhouse.</title>
        <authorList>
            <person name="McLeod M.P."/>
            <person name="Warren R.L."/>
            <person name="Hsiao W.W.L."/>
            <person name="Araki N."/>
            <person name="Myhre M."/>
            <person name="Fernandes C."/>
            <person name="Miyazawa D."/>
            <person name="Wong W."/>
            <person name="Lillquist A.L."/>
            <person name="Wang D."/>
            <person name="Dosanjh M."/>
            <person name="Hara H."/>
            <person name="Petrescu A."/>
            <person name="Morin R.D."/>
            <person name="Yang G."/>
            <person name="Stott J.M."/>
            <person name="Schein J.E."/>
            <person name="Shin H."/>
            <person name="Smailus D."/>
            <person name="Siddiqui A.S."/>
            <person name="Marra M.A."/>
            <person name="Jones S.J.M."/>
            <person name="Holt R."/>
            <person name="Brinkman F.S.L."/>
            <person name="Miyauchi K."/>
            <person name="Fukuda M."/>
            <person name="Davies J.E."/>
            <person name="Mohn W.W."/>
            <person name="Eltis L.D."/>
        </authorList>
    </citation>
    <scope>NUCLEOTIDE SEQUENCE [LARGE SCALE GENOMIC DNA]</scope>
    <source>
        <strain evidence="3">RHA1</strain>
    </source>
</reference>
<dbReference type="Proteomes" id="UP000008710">
    <property type="component" value="Plasmid pRHL1"/>
</dbReference>
<sequence>MGDQGAQRGFRVGDQVDRVGVARRDHAAVDVDLHAAGLPVRGQELGAGEGRADGQQGVAAGHHLVGRAGTQQADGSGDPGRSTLHVYDLPPGNADAH</sequence>
<proteinExistence type="predicted"/>
<protein>
    <submittedName>
        <fullName evidence="2">Uncharacterized protein</fullName>
    </submittedName>
</protein>
<geneLocation type="plasmid" evidence="2 3">
    <name>pRHL1</name>
</geneLocation>
<name>Q0RZ63_RHOJR</name>
<feature type="region of interest" description="Disordered" evidence="1">
    <location>
        <begin position="68"/>
        <end position="97"/>
    </location>
</feature>
<dbReference type="HOGENOM" id="CLU_2344765_0_0_11"/>
<keyword evidence="2" id="KW-0614">Plasmid</keyword>
<evidence type="ECO:0000313" key="3">
    <source>
        <dbReference type="Proteomes" id="UP000008710"/>
    </source>
</evidence>
<dbReference type="AlphaFoldDB" id="Q0RZ63"/>